<evidence type="ECO:0000256" key="2">
    <source>
        <dbReference type="SAM" id="MobiDB-lite"/>
    </source>
</evidence>
<dbReference type="RefSeq" id="WP_183592967.1">
    <property type="nucleotide sequence ID" value="NZ_JACHWR010000002.1"/>
</dbReference>
<comment type="similarity">
    <text evidence="1">Belongs to the LytR/CpsA/Psr (LCP) family.</text>
</comment>
<gene>
    <name evidence="5" type="ORF">FHU40_002893</name>
</gene>
<dbReference type="AlphaFoldDB" id="A0A7W4VWM8"/>
<dbReference type="InterPro" id="IPR050922">
    <property type="entry name" value="LytR/CpsA/Psr_CW_biosynth"/>
</dbReference>
<keyword evidence="3" id="KW-1133">Transmembrane helix</keyword>
<dbReference type="PANTHER" id="PTHR33392:SF6">
    <property type="entry name" value="POLYISOPRENYL-TEICHOIC ACID--PEPTIDOGLYCAN TEICHOIC ACID TRANSFERASE TAGU"/>
    <property type="match status" value="1"/>
</dbReference>
<accession>A0A7W4VWM8</accession>
<feature type="compositionally biased region" description="Basic residues" evidence="2">
    <location>
        <begin position="24"/>
        <end position="33"/>
    </location>
</feature>
<feature type="compositionally biased region" description="Low complexity" evidence="2">
    <location>
        <begin position="378"/>
        <end position="416"/>
    </location>
</feature>
<keyword evidence="6" id="KW-1185">Reference proteome</keyword>
<keyword evidence="3" id="KW-0472">Membrane</keyword>
<feature type="transmembrane region" description="Helical" evidence="3">
    <location>
        <begin position="35"/>
        <end position="59"/>
    </location>
</feature>
<name>A0A7W4VWM8_9ACTN</name>
<dbReference type="Gene3D" id="3.40.630.190">
    <property type="entry name" value="LCP protein"/>
    <property type="match status" value="1"/>
</dbReference>
<organism evidence="5 6">
    <name type="scientific">Nocardioides soli</name>
    <dbReference type="NCBI Taxonomy" id="1036020"/>
    <lineage>
        <taxon>Bacteria</taxon>
        <taxon>Bacillati</taxon>
        <taxon>Actinomycetota</taxon>
        <taxon>Actinomycetes</taxon>
        <taxon>Propionibacteriales</taxon>
        <taxon>Nocardioidaceae</taxon>
        <taxon>Nocardioides</taxon>
    </lineage>
</organism>
<dbReference type="EMBL" id="JACHWR010000002">
    <property type="protein sequence ID" value="MBB3043075.1"/>
    <property type="molecule type" value="Genomic_DNA"/>
</dbReference>
<dbReference type="InterPro" id="IPR004474">
    <property type="entry name" value="LytR_CpsA_psr"/>
</dbReference>
<evidence type="ECO:0000259" key="4">
    <source>
        <dbReference type="Pfam" id="PF03816"/>
    </source>
</evidence>
<dbReference type="NCBIfam" id="TIGR00350">
    <property type="entry name" value="lytR_cpsA_psr"/>
    <property type="match status" value="1"/>
</dbReference>
<evidence type="ECO:0000313" key="6">
    <source>
        <dbReference type="Proteomes" id="UP000589626"/>
    </source>
</evidence>
<feature type="region of interest" description="Disordered" evidence="2">
    <location>
        <begin position="361"/>
        <end position="433"/>
    </location>
</feature>
<feature type="domain" description="Cell envelope-related transcriptional attenuator" evidence="4">
    <location>
        <begin position="117"/>
        <end position="272"/>
    </location>
</feature>
<feature type="region of interest" description="Disordered" evidence="2">
    <location>
        <begin position="1"/>
        <end position="33"/>
    </location>
</feature>
<keyword evidence="3" id="KW-0812">Transmembrane</keyword>
<dbReference type="Pfam" id="PF03816">
    <property type="entry name" value="LytR_cpsA_psr"/>
    <property type="match status" value="1"/>
</dbReference>
<comment type="caution">
    <text evidence="5">The sequence shown here is derived from an EMBL/GenBank/DDBJ whole genome shotgun (WGS) entry which is preliminary data.</text>
</comment>
<reference evidence="5 6" key="1">
    <citation type="submission" date="2020-08" db="EMBL/GenBank/DDBJ databases">
        <title>Sequencing the genomes of 1000 actinobacteria strains.</title>
        <authorList>
            <person name="Klenk H.-P."/>
        </authorList>
    </citation>
    <scope>NUCLEOTIDE SEQUENCE [LARGE SCALE GENOMIC DNA]</scope>
    <source>
        <strain evidence="5 6">DSM 105498</strain>
    </source>
</reference>
<evidence type="ECO:0000256" key="3">
    <source>
        <dbReference type="SAM" id="Phobius"/>
    </source>
</evidence>
<dbReference type="Proteomes" id="UP000589626">
    <property type="component" value="Unassembled WGS sequence"/>
</dbReference>
<dbReference type="PANTHER" id="PTHR33392">
    <property type="entry name" value="POLYISOPRENYL-TEICHOIC ACID--PEPTIDOGLYCAN TEICHOIC ACID TRANSFERASE TAGU"/>
    <property type="match status" value="1"/>
</dbReference>
<proteinExistence type="inferred from homology"/>
<sequence>MSDAELDGTPSESGAATPATPSGPKRRGKVKRRHTVGKVVLATVVVLGLATGLGVVYLYRHLNGNLEVLDPSAQLSDRPDKVDVEGPREPLNVLVMGSDTRDGAGNNIDGLTGGGERSDTTILFHLSADRERAYGISIPRDLLVQRPECTRENGDSIPGSSSAMWNEAFALGGPACTIQQFEQITGIRLDHFVKVDFEGFRGMVDAIGGVEMCIPEDIDDPAHGIHIPAGTRKLHGNEALNYVRERYVVGDGSDIGRMKRQQAFIASMAHQVVTAGTLARPDRLVRFLDSATKSLTVDPGLENVIKIAELGNQFKGIGLDNIQFITIPIITAPSDPNRLAWKQPEADQVWKKIRKDEPLTKRLSDGVISAGSVPGGKTPSPSDSPSSSPSDSPSSSPSDTPSSPSDSPSTGSPSSTPEDEASRQALANAGLCV</sequence>
<protein>
    <submittedName>
        <fullName evidence="5">LCP family protein required for cell wall assembly</fullName>
    </submittedName>
</protein>
<evidence type="ECO:0000256" key="1">
    <source>
        <dbReference type="ARBA" id="ARBA00006068"/>
    </source>
</evidence>
<evidence type="ECO:0000313" key="5">
    <source>
        <dbReference type="EMBL" id="MBB3043075.1"/>
    </source>
</evidence>